<protein>
    <submittedName>
        <fullName evidence="2">Uncharacterized protein</fullName>
    </submittedName>
</protein>
<dbReference type="AlphaFoldDB" id="A0AAE0ZZ51"/>
<proteinExistence type="predicted"/>
<sequence>MGQGQMSYLEKIPKRSEINMEKPSPSLDYSKITPIKESAMQQTGDPPNPLPYEQHEQHDPGVYRVHLIFSDLANQRPRSANQAQTTA</sequence>
<dbReference type="EMBL" id="JAWDGP010003056">
    <property type="protein sequence ID" value="KAK3777922.1"/>
    <property type="molecule type" value="Genomic_DNA"/>
</dbReference>
<dbReference type="Proteomes" id="UP001283361">
    <property type="component" value="Unassembled WGS sequence"/>
</dbReference>
<keyword evidence="3" id="KW-1185">Reference proteome</keyword>
<evidence type="ECO:0000256" key="1">
    <source>
        <dbReference type="SAM" id="MobiDB-lite"/>
    </source>
</evidence>
<accession>A0AAE0ZZ51</accession>
<comment type="caution">
    <text evidence="2">The sequence shown here is derived from an EMBL/GenBank/DDBJ whole genome shotgun (WGS) entry which is preliminary data.</text>
</comment>
<name>A0AAE0ZZ51_9GAST</name>
<reference evidence="2" key="1">
    <citation type="journal article" date="2023" name="G3 (Bethesda)">
        <title>A reference genome for the long-term kleptoplast-retaining sea slug Elysia crispata morphotype clarki.</title>
        <authorList>
            <person name="Eastman K.E."/>
            <person name="Pendleton A.L."/>
            <person name="Shaikh M.A."/>
            <person name="Suttiyut T."/>
            <person name="Ogas R."/>
            <person name="Tomko P."/>
            <person name="Gavelis G."/>
            <person name="Widhalm J.R."/>
            <person name="Wisecaver J.H."/>
        </authorList>
    </citation>
    <scope>NUCLEOTIDE SEQUENCE</scope>
    <source>
        <strain evidence="2">ECLA1</strain>
    </source>
</reference>
<feature type="region of interest" description="Disordered" evidence="1">
    <location>
        <begin position="1"/>
        <end position="59"/>
    </location>
</feature>
<feature type="compositionally biased region" description="Basic and acidic residues" evidence="1">
    <location>
        <begin position="11"/>
        <end position="20"/>
    </location>
</feature>
<gene>
    <name evidence="2" type="ORF">RRG08_050310</name>
</gene>
<evidence type="ECO:0000313" key="3">
    <source>
        <dbReference type="Proteomes" id="UP001283361"/>
    </source>
</evidence>
<organism evidence="2 3">
    <name type="scientific">Elysia crispata</name>
    <name type="common">lettuce slug</name>
    <dbReference type="NCBI Taxonomy" id="231223"/>
    <lineage>
        <taxon>Eukaryota</taxon>
        <taxon>Metazoa</taxon>
        <taxon>Spiralia</taxon>
        <taxon>Lophotrochozoa</taxon>
        <taxon>Mollusca</taxon>
        <taxon>Gastropoda</taxon>
        <taxon>Heterobranchia</taxon>
        <taxon>Euthyneura</taxon>
        <taxon>Panpulmonata</taxon>
        <taxon>Sacoglossa</taxon>
        <taxon>Placobranchoidea</taxon>
        <taxon>Plakobranchidae</taxon>
        <taxon>Elysia</taxon>
    </lineage>
</organism>
<evidence type="ECO:0000313" key="2">
    <source>
        <dbReference type="EMBL" id="KAK3777922.1"/>
    </source>
</evidence>